<keyword evidence="5 7" id="KW-0067">ATP-binding</keyword>
<dbReference type="InterPro" id="IPR002736">
    <property type="entry name" value="CitG"/>
</dbReference>
<dbReference type="EC" id="2.7.7.61" evidence="8"/>
<dbReference type="EC" id="2.4.2.52" evidence="7"/>
<dbReference type="InterPro" id="IPR005551">
    <property type="entry name" value="CitX"/>
</dbReference>
<gene>
    <name evidence="8" type="primary">citX</name>
    <name evidence="7" type="synonym">citG</name>
    <name evidence="9" type="ORF">BMR96_08275</name>
</gene>
<dbReference type="eggNOG" id="COG3697">
    <property type="taxonomic scope" value="Bacteria"/>
</dbReference>
<dbReference type="PANTHER" id="PTHR30201:SF2">
    <property type="entry name" value="2-(5''-TRIPHOSPHORIBOSYL)-3'-DEPHOSPHOCOENZYME-A SYNTHASE"/>
    <property type="match status" value="1"/>
</dbReference>
<name>A0A1X0VBY7_LEUPS</name>
<dbReference type="RefSeq" id="WP_050892379.1">
    <property type="nucleotide sequence ID" value="NZ_MPLS01000035.1"/>
</dbReference>
<comment type="catalytic activity">
    <reaction evidence="1 7">
        <text>3'-dephospho-CoA + ATP = 2'-(5''-triphospho-alpha-D-ribosyl)-3'-dephospho-CoA + adenine</text>
        <dbReference type="Rhea" id="RHEA:15117"/>
        <dbReference type="ChEBI" id="CHEBI:16708"/>
        <dbReference type="ChEBI" id="CHEBI:30616"/>
        <dbReference type="ChEBI" id="CHEBI:57328"/>
        <dbReference type="ChEBI" id="CHEBI:61378"/>
        <dbReference type="EC" id="2.4.2.52"/>
    </reaction>
</comment>
<dbReference type="HAMAP" id="MF_00398">
    <property type="entry name" value="CitX"/>
    <property type="match status" value="1"/>
</dbReference>
<comment type="similarity">
    <text evidence="7">Belongs to the CitG/MdcB family.</text>
</comment>
<dbReference type="NCBIfam" id="TIGR03124">
    <property type="entry name" value="citrate_citX"/>
    <property type="match status" value="1"/>
</dbReference>
<keyword evidence="4 7" id="KW-0547">Nucleotide-binding</keyword>
<dbReference type="STRING" id="33968.BMS77_09720"/>
<reference evidence="9 10" key="1">
    <citation type="journal article" date="2017" name="Front. Microbiol.">
        <title>Genomic Characterization of Dairy Associated Leuconostoc Species and Diversity of Leuconostocs in Undefined Mixed Mesophilic Starter Cultures.</title>
        <authorList>
            <person name="Frantzen C.A."/>
            <person name="Kot W."/>
            <person name="Pedersen T.B."/>
            <person name="Ardo Y.M."/>
            <person name="Broadbent J.R."/>
            <person name="Neve H."/>
            <person name="Hansen L.H."/>
            <person name="Dal Bello F."/>
            <person name="Ostlie H.M."/>
            <person name="Kleppen H.P."/>
            <person name="Vogensen F.K."/>
            <person name="Holo H."/>
        </authorList>
    </citation>
    <scope>NUCLEOTIDE SEQUENCE [LARGE SCALE GENOMIC DNA]</scope>
    <source>
        <strain evidence="9 10">LMGCF08</strain>
    </source>
</reference>
<evidence type="ECO:0000313" key="10">
    <source>
        <dbReference type="Proteomes" id="UP000192288"/>
    </source>
</evidence>
<evidence type="ECO:0000256" key="4">
    <source>
        <dbReference type="ARBA" id="ARBA00022741"/>
    </source>
</evidence>
<keyword evidence="3 8" id="KW-0548">Nucleotidyltransferase</keyword>
<evidence type="ECO:0000256" key="3">
    <source>
        <dbReference type="ARBA" id="ARBA00022695"/>
    </source>
</evidence>
<dbReference type="HAMAP" id="MF_00397">
    <property type="entry name" value="CitG"/>
    <property type="match status" value="1"/>
</dbReference>
<comment type="catalytic activity">
    <reaction evidence="6 8">
        <text>apo-[citrate lyase ACP] + 2'-(5''-triphospho-alpha-D-ribosyl)-3'-dephospho-CoA = holo-[citrate lyase ACP] + diphosphate</text>
        <dbReference type="Rhea" id="RHEA:16333"/>
        <dbReference type="Rhea" id="RHEA-COMP:10157"/>
        <dbReference type="Rhea" id="RHEA-COMP:10158"/>
        <dbReference type="ChEBI" id="CHEBI:29999"/>
        <dbReference type="ChEBI" id="CHEBI:33019"/>
        <dbReference type="ChEBI" id="CHEBI:61378"/>
        <dbReference type="ChEBI" id="CHEBI:82683"/>
        <dbReference type="EC" id="2.7.7.61"/>
    </reaction>
</comment>
<dbReference type="GO" id="GO:0051191">
    <property type="term" value="P:prosthetic group biosynthetic process"/>
    <property type="evidence" value="ECO:0007669"/>
    <property type="project" value="InterPro"/>
</dbReference>
<comment type="similarity">
    <text evidence="8">Belongs to the CitX family.</text>
</comment>
<proteinExistence type="inferred from homology"/>
<evidence type="ECO:0000313" key="9">
    <source>
        <dbReference type="EMBL" id="ORI97245.1"/>
    </source>
</evidence>
<dbReference type="NCBIfam" id="TIGR03125">
    <property type="entry name" value="citrate_citG"/>
    <property type="match status" value="1"/>
</dbReference>
<dbReference type="Gene3D" id="1.10.4200.10">
    <property type="entry name" value="Triphosphoribosyl-dephospho-CoA protein"/>
    <property type="match status" value="1"/>
</dbReference>
<evidence type="ECO:0000256" key="8">
    <source>
        <dbReference type="HAMAP-Rule" id="MF_00398"/>
    </source>
</evidence>
<evidence type="ECO:0000256" key="7">
    <source>
        <dbReference type="HAMAP-Rule" id="MF_00397"/>
    </source>
</evidence>
<accession>A0A1X0VBY7</accession>
<evidence type="ECO:0000256" key="1">
    <source>
        <dbReference type="ARBA" id="ARBA00001210"/>
    </source>
</evidence>
<evidence type="ECO:0000256" key="5">
    <source>
        <dbReference type="ARBA" id="ARBA00022840"/>
    </source>
</evidence>
<dbReference type="eggNOG" id="COG1767">
    <property type="taxonomic scope" value="Bacteria"/>
</dbReference>
<dbReference type="NCBIfam" id="NF002315">
    <property type="entry name" value="PRK01237.1"/>
    <property type="match status" value="1"/>
</dbReference>
<comment type="caution">
    <text evidence="9">The sequence shown here is derived from an EMBL/GenBank/DDBJ whole genome shotgun (WGS) entry which is preliminary data.</text>
</comment>
<dbReference type="GO" id="GO:0005524">
    <property type="term" value="F:ATP binding"/>
    <property type="evidence" value="ECO:0007669"/>
    <property type="project" value="UniProtKB-KW"/>
</dbReference>
<dbReference type="EMBL" id="MPLS01000035">
    <property type="protein sequence ID" value="ORI97245.1"/>
    <property type="molecule type" value="Genomic_DNA"/>
</dbReference>
<evidence type="ECO:0000256" key="6">
    <source>
        <dbReference type="ARBA" id="ARBA00048574"/>
    </source>
</evidence>
<dbReference type="PANTHER" id="PTHR30201">
    <property type="entry name" value="TRIPHOSPHORIBOSYL-DEPHOSPHO-COA SYNTHASE"/>
    <property type="match status" value="1"/>
</dbReference>
<dbReference type="AlphaFoldDB" id="A0A1X0VBY7"/>
<dbReference type="GO" id="GO:0050519">
    <property type="term" value="F:holo-citrate lyase synthase activity"/>
    <property type="evidence" value="ECO:0007669"/>
    <property type="project" value="UniProtKB-UniRule"/>
</dbReference>
<dbReference type="InterPro" id="IPR017551">
    <property type="entry name" value="TriPribosyl-deP-CoA_syn_CitG"/>
</dbReference>
<dbReference type="Pfam" id="PF01874">
    <property type="entry name" value="CitG"/>
    <property type="match status" value="1"/>
</dbReference>
<organism evidence="9 10">
    <name type="scientific">Leuconostoc pseudomesenteroides</name>
    <dbReference type="NCBI Taxonomy" id="33968"/>
    <lineage>
        <taxon>Bacteria</taxon>
        <taxon>Bacillati</taxon>
        <taxon>Bacillota</taxon>
        <taxon>Bacilli</taxon>
        <taxon>Lactobacillales</taxon>
        <taxon>Lactobacillaceae</taxon>
        <taxon>Leuconostoc</taxon>
    </lineage>
</organism>
<dbReference type="Pfam" id="PF03802">
    <property type="entry name" value="CitX"/>
    <property type="match status" value="1"/>
</dbReference>
<keyword evidence="2 7" id="KW-0808">Transferase</keyword>
<dbReference type="Proteomes" id="UP000192288">
    <property type="component" value="Unassembled WGS sequence"/>
</dbReference>
<comment type="function">
    <text evidence="8">Transfers 2-(5''-triphosphoribosyl)-3'-dephosphocoenzyme-A on a serine residue to the apo-acyl carrier protein (gamma chain) of the citrate lyase to yield holo-acyl carrier protein.</text>
</comment>
<sequence>MDYFEGGERLNLMQVLDNREWREKYQKQLMASFPTAVITSVKLNLPGPIKTSPKLQSVFQIIINDLNPVFKDLQIIKEASFVDQITGPEIFFVTSGCLKLVKQIMITFEESHLLGRLLDLDVMCQNADKQLSREELGFAPRKCLLCGKDAKTCIKEGNHSLAEGYSQINKMLHNFEKSKMIVPQMTQSQVVNAALTGMLYEVSLAPKPGLVDPSSNGAHKDMTVFTFIDSSLALQPYLNEAYRIGNQFKGTDLPRMFSLLRNAGIRAEKDMFAATNGVNTHKGAVFSLGIMVTAVAYATQKGITNLLTIQKVISDMTQDLVKNDLGKNNLRHSQNQQTAGERQFIKYKIPGVRGEAEKGFPIVMNLALPFLCEQQGNLNQRLLNTLMKIAGNIDDTNLIKRAGNATISKDMQHWSVTFFQIGGSYTPEGLKFLNDLDQMFIKRNLSMGGAADNLILTIFLARLVGSL</sequence>
<evidence type="ECO:0000256" key="2">
    <source>
        <dbReference type="ARBA" id="ARBA00022679"/>
    </source>
</evidence>
<dbReference type="GO" id="GO:0046917">
    <property type="term" value="F:triphosphoribosyl-dephospho-CoA synthase activity"/>
    <property type="evidence" value="ECO:0007669"/>
    <property type="project" value="UniProtKB-UniRule"/>
</dbReference>
<protein>
    <recommendedName>
        <fullName evidence="7 8">Multifunctional fusion protein</fullName>
    </recommendedName>
    <domain>
        <recommendedName>
            <fullName evidence="8">Probable apo-citrate lyase phosphoribosyl-dephospho-CoA transferase</fullName>
            <ecNumber evidence="8">2.7.7.61</ecNumber>
        </recommendedName>
        <alternativeName>
            <fullName evidence="8">Apo-ACP nucleodityltransferase</fullName>
        </alternativeName>
        <alternativeName>
            <fullName evidence="8">Holo-ACP synthase</fullName>
        </alternativeName>
        <alternativeName>
            <fullName evidence="8">Holo-citrate lyase synthase</fullName>
        </alternativeName>
    </domain>
    <domain>
        <recommendedName>
            <fullName evidence="7">Probable 2-(5''-triphosphoribosyl)-3'-dephosphocoenzyme-A synthase</fullName>
            <shortName evidence="7">2-(5''-triphosphoribosyl)-3'-dephospho-CoA synthase</shortName>
            <ecNumber evidence="7">2.4.2.52</ecNumber>
        </recommendedName>
    </domain>
</protein>